<protein>
    <submittedName>
        <fullName evidence="3">PQQ-dependent sugar dehydrogenase</fullName>
    </submittedName>
</protein>
<dbReference type="AlphaFoldDB" id="A0A953N8M6"/>
<dbReference type="Pfam" id="PF07995">
    <property type="entry name" value="GSDH"/>
    <property type="match status" value="1"/>
</dbReference>
<feature type="compositionally biased region" description="Low complexity" evidence="1">
    <location>
        <begin position="1"/>
        <end position="12"/>
    </location>
</feature>
<organism evidence="3 4">
    <name type="scientific">Zwartia hollandica</name>
    <dbReference type="NCBI Taxonomy" id="324606"/>
    <lineage>
        <taxon>Bacteria</taxon>
        <taxon>Pseudomonadati</taxon>
        <taxon>Pseudomonadota</taxon>
        <taxon>Betaproteobacteria</taxon>
        <taxon>Burkholderiales</taxon>
        <taxon>Alcaligenaceae</taxon>
        <taxon>Zwartia</taxon>
    </lineage>
</organism>
<evidence type="ECO:0000259" key="2">
    <source>
        <dbReference type="Pfam" id="PF07995"/>
    </source>
</evidence>
<dbReference type="PANTHER" id="PTHR33546:SF1">
    <property type="entry name" value="LARGE, MULTIFUNCTIONAL SECRETED PROTEIN"/>
    <property type="match status" value="1"/>
</dbReference>
<dbReference type="EMBL" id="JAHXRI010000006">
    <property type="protein sequence ID" value="MBZ1349677.1"/>
    <property type="molecule type" value="Genomic_DNA"/>
</dbReference>
<keyword evidence="4" id="KW-1185">Reference proteome</keyword>
<gene>
    <name evidence="3" type="ORF">KZZ10_03385</name>
</gene>
<dbReference type="InterPro" id="IPR011042">
    <property type="entry name" value="6-blade_b-propeller_TolB-like"/>
</dbReference>
<dbReference type="PANTHER" id="PTHR33546">
    <property type="entry name" value="LARGE, MULTIFUNCTIONAL SECRETED PROTEIN-RELATED"/>
    <property type="match status" value="1"/>
</dbReference>
<dbReference type="InterPro" id="IPR012938">
    <property type="entry name" value="Glc/Sorbosone_DH"/>
</dbReference>
<evidence type="ECO:0000256" key="1">
    <source>
        <dbReference type="SAM" id="MobiDB-lite"/>
    </source>
</evidence>
<evidence type="ECO:0000313" key="4">
    <source>
        <dbReference type="Proteomes" id="UP000739565"/>
    </source>
</evidence>
<dbReference type="SUPFAM" id="SSF50952">
    <property type="entry name" value="Soluble quinoprotein glucose dehydrogenase"/>
    <property type="match status" value="1"/>
</dbReference>
<comment type="caution">
    <text evidence="3">The sequence shown here is derived from an EMBL/GenBank/DDBJ whole genome shotgun (WGS) entry which is preliminary data.</text>
</comment>
<reference evidence="3" key="1">
    <citation type="submission" date="2021-07" db="EMBL/GenBank/DDBJ databases">
        <title>New genus and species of the family Alcaligenaceae.</title>
        <authorList>
            <person name="Hahn M.W."/>
        </authorList>
    </citation>
    <scope>NUCLEOTIDE SEQUENCE</scope>
    <source>
        <strain evidence="3">LF4-65</strain>
    </source>
</reference>
<feature type="region of interest" description="Disordered" evidence="1">
    <location>
        <begin position="1"/>
        <end position="25"/>
    </location>
</feature>
<evidence type="ECO:0000313" key="3">
    <source>
        <dbReference type="EMBL" id="MBZ1349677.1"/>
    </source>
</evidence>
<accession>A0A953N8M6</accession>
<sequence>MSAQAQTAAPAAAPAPPPAWKQGMPESMAKSTLAPLPGKLVATKAADVPIDKIKLPPGFKVEVWADGIPGGRAIAEGENGKYYVGTRALGRIYEVTDNGKERTSRVVVDKLNQPTAAYKDGSLYVVAVDKVLRFDGIAKNPNATPVDLTAKFNFPPMPHHNWKYVAFGPDGKFYVPFGAPCNICELPTPEYAQIRRYNADGSGMEVLATGVRNTVGFDWHPVTKELWFSNHGRDWMGDDTPNDTMNRLKVKANYGFPSCHQGTIADPDIKKANACAGVEQPAALMGPHAATMGVKFYTGDMFPAEYKNVLFNARKGSWNRTQKIGFDVVTVRTDANGNNAKVEPFMTGFMNPADQSWWGRPAYLHQMKDGSLLVSDEQNGVIYRVTYKK</sequence>
<proteinExistence type="predicted"/>
<name>A0A953N8M6_9BURK</name>
<dbReference type="Proteomes" id="UP000739565">
    <property type="component" value="Unassembled WGS sequence"/>
</dbReference>
<feature type="domain" description="Glucose/Sorbosone dehydrogenase" evidence="2">
    <location>
        <begin position="200"/>
        <end position="311"/>
    </location>
</feature>
<dbReference type="InterPro" id="IPR011041">
    <property type="entry name" value="Quinoprot_gluc/sorb_DH_b-prop"/>
</dbReference>
<dbReference type="Gene3D" id="2.120.10.30">
    <property type="entry name" value="TolB, C-terminal domain"/>
    <property type="match status" value="1"/>
</dbReference>